<dbReference type="KEGG" id="spar:SPRG_10663"/>
<dbReference type="PANTHER" id="PTHR23524:SF1">
    <property type="entry name" value="MRH DOMAIN-CONTAINING PROTEIN-RELATED"/>
    <property type="match status" value="1"/>
</dbReference>
<dbReference type="PANTHER" id="PTHR23524">
    <property type="entry name" value="TRANSPORTER, PUTATIVE (AFU_ORTHOLOGUE AFUA_8G04850)-RELATED"/>
    <property type="match status" value="1"/>
</dbReference>
<evidence type="ECO:0000313" key="3">
    <source>
        <dbReference type="Proteomes" id="UP000030745"/>
    </source>
</evidence>
<feature type="non-terminal residue" evidence="2">
    <location>
        <position position="1"/>
    </location>
</feature>
<dbReference type="GeneID" id="24132761"/>
<evidence type="ECO:0000313" key="2">
    <source>
        <dbReference type="EMBL" id="KDO23966.1"/>
    </source>
</evidence>
<evidence type="ECO:0008006" key="4">
    <source>
        <dbReference type="Google" id="ProtNLM"/>
    </source>
</evidence>
<gene>
    <name evidence="2" type="ORF">SPRG_10663</name>
</gene>
<dbReference type="OrthoDB" id="18110at2759"/>
<name>A0A067CBN9_SAPPC</name>
<proteinExistence type="predicted"/>
<accession>A0A067CBN9</accession>
<reference evidence="2 3" key="1">
    <citation type="journal article" date="2013" name="PLoS Genet.">
        <title>Distinctive expansion of potential virulence genes in the genome of the oomycete fish pathogen Saprolegnia parasitica.</title>
        <authorList>
            <person name="Jiang R.H."/>
            <person name="de Bruijn I."/>
            <person name="Haas B.J."/>
            <person name="Belmonte R."/>
            <person name="Lobach L."/>
            <person name="Christie J."/>
            <person name="van den Ackerveken G."/>
            <person name="Bottin A."/>
            <person name="Bulone V."/>
            <person name="Diaz-Moreno S.M."/>
            <person name="Dumas B."/>
            <person name="Fan L."/>
            <person name="Gaulin E."/>
            <person name="Govers F."/>
            <person name="Grenville-Briggs L.J."/>
            <person name="Horner N.R."/>
            <person name="Levin J.Z."/>
            <person name="Mammella M."/>
            <person name="Meijer H.J."/>
            <person name="Morris P."/>
            <person name="Nusbaum C."/>
            <person name="Oome S."/>
            <person name="Phillips A.J."/>
            <person name="van Rooyen D."/>
            <person name="Rzeszutek E."/>
            <person name="Saraiva M."/>
            <person name="Secombes C.J."/>
            <person name="Seidl M.F."/>
            <person name="Snel B."/>
            <person name="Stassen J.H."/>
            <person name="Sykes S."/>
            <person name="Tripathy S."/>
            <person name="van den Berg H."/>
            <person name="Vega-Arreguin J.C."/>
            <person name="Wawra S."/>
            <person name="Young S.K."/>
            <person name="Zeng Q."/>
            <person name="Dieguez-Uribeondo J."/>
            <person name="Russ C."/>
            <person name="Tyler B.M."/>
            <person name="van West P."/>
        </authorList>
    </citation>
    <scope>NUCLEOTIDE SEQUENCE [LARGE SCALE GENOMIC DNA]</scope>
    <source>
        <strain evidence="2 3">CBS 223.65</strain>
    </source>
</reference>
<organism evidence="2 3">
    <name type="scientific">Saprolegnia parasitica (strain CBS 223.65)</name>
    <dbReference type="NCBI Taxonomy" id="695850"/>
    <lineage>
        <taxon>Eukaryota</taxon>
        <taxon>Sar</taxon>
        <taxon>Stramenopiles</taxon>
        <taxon>Oomycota</taxon>
        <taxon>Saprolegniomycetes</taxon>
        <taxon>Saprolegniales</taxon>
        <taxon>Saprolegniaceae</taxon>
        <taxon>Saprolegnia</taxon>
    </lineage>
</organism>
<keyword evidence="3" id="KW-1185">Reference proteome</keyword>
<dbReference type="Proteomes" id="UP000030745">
    <property type="component" value="Unassembled WGS sequence"/>
</dbReference>
<keyword evidence="1" id="KW-0812">Transmembrane</keyword>
<protein>
    <recommendedName>
        <fullName evidence="4">Major facilitator superfamily (MFS) profile domain-containing protein</fullName>
    </recommendedName>
</protein>
<dbReference type="SUPFAM" id="SSF103473">
    <property type="entry name" value="MFS general substrate transporter"/>
    <property type="match status" value="1"/>
</dbReference>
<feature type="transmembrane region" description="Helical" evidence="1">
    <location>
        <begin position="30"/>
        <end position="51"/>
    </location>
</feature>
<dbReference type="EMBL" id="KK583247">
    <property type="protein sequence ID" value="KDO23966.1"/>
    <property type="molecule type" value="Genomic_DNA"/>
</dbReference>
<evidence type="ECO:0000256" key="1">
    <source>
        <dbReference type="SAM" id="Phobius"/>
    </source>
</evidence>
<dbReference type="InterPro" id="IPR036259">
    <property type="entry name" value="MFS_trans_sf"/>
</dbReference>
<dbReference type="Gene3D" id="1.20.1250.20">
    <property type="entry name" value="MFS general substrate transporter like domains"/>
    <property type="match status" value="1"/>
</dbReference>
<dbReference type="AlphaFoldDB" id="A0A067CBN9"/>
<keyword evidence="1" id="KW-1133">Transmembrane helix</keyword>
<dbReference type="RefSeq" id="XP_012205287.1">
    <property type="nucleotide sequence ID" value="XM_012349897.1"/>
</dbReference>
<dbReference type="VEuPathDB" id="FungiDB:SPRG_10663"/>
<sequence length="83" mass="9151">SGAYSLCGTIGILITSKLGGYLFDVWTSTAPFFIMAIVNVLAAVIAIYVSIQDIKKTKEVSNEDGTTRTLRQVQFEEPELRLH</sequence>
<keyword evidence="1" id="KW-0472">Membrane</keyword>